<evidence type="ECO:0000256" key="5">
    <source>
        <dbReference type="ARBA" id="ARBA00023098"/>
    </source>
</evidence>
<dbReference type="Gene3D" id="3.40.50.2000">
    <property type="entry name" value="Glycogen Phosphorylase B"/>
    <property type="match status" value="1"/>
</dbReference>
<evidence type="ECO:0000256" key="8">
    <source>
        <dbReference type="ARBA" id="ARBA00047791"/>
    </source>
</evidence>
<comment type="subcellular location">
    <subcellularLocation>
        <location evidence="10">Cell membrane</location>
    </subcellularLocation>
</comment>
<keyword evidence="3 10" id="KW-0328">Glycosyltransferase</keyword>
<evidence type="ECO:0000256" key="3">
    <source>
        <dbReference type="ARBA" id="ARBA00022676"/>
    </source>
</evidence>
<accession>A0A6I2MC19</accession>
<dbReference type="Proteomes" id="UP000441585">
    <property type="component" value="Unassembled WGS sequence"/>
</dbReference>
<sequence length="394" mass="45065">MFLCFQIKFEVNALLKKPKVLILTAKYGNGHVQVSKTLVKQCKDLGIEEVVVSDLYAESNPVFTEITQYLYLKSFTIGKQFYRMFYYGVDKIYNKKLLTLYFKLGNKRLHELIEKEQPDIIINTFPIIVVPEYRRRTGNIIPTFNVLTDFCLHKIWVHKNIDKYYVASKRVKEKVMSLGIHPAAVKVTGIPIRSQFEENLNENAIYRKYNLDPAKKTLLVMAGAHGVLKNVKELCESFLADKNLQTVVVCGNNTALKESLESITGKNKENLKLLGYVERVDELFRIASCMVTKPGGITLSEAAAVGVPVILYKPVPGQEKENALFFQENEAALVVNRSEEVYDAVSTLLRDAKKLRRMKRNIKRLHHPHSSLTIMEDIVKEAAVFKEKKYIKAQ</sequence>
<evidence type="ECO:0000256" key="6">
    <source>
        <dbReference type="ARBA" id="ARBA00023136"/>
    </source>
</evidence>
<evidence type="ECO:0000256" key="2">
    <source>
        <dbReference type="ARBA" id="ARBA00022516"/>
    </source>
</evidence>
<evidence type="ECO:0000259" key="11">
    <source>
        <dbReference type="Pfam" id="PF00534"/>
    </source>
</evidence>
<dbReference type="PANTHER" id="PTHR43025:SF3">
    <property type="entry name" value="MONOGALACTOSYLDIACYLGLYCEROL SYNTHASE 1, CHLOROPLASTIC"/>
    <property type="match status" value="1"/>
</dbReference>
<keyword evidence="14" id="KW-1185">Reference proteome</keyword>
<dbReference type="InterPro" id="IPR009695">
    <property type="entry name" value="Diacylglyc_glucosyltr_N"/>
</dbReference>
<protein>
    <recommendedName>
        <fullName evidence="10">Processive diacylglycerol beta-glucosyltransferase</fullName>
        <ecNumber evidence="10">2.4.1.315</ecNumber>
    </recommendedName>
    <alternativeName>
        <fullName evidence="10">Beta-diglucosyldiacylglycerol synthase</fullName>
        <shortName evidence="10">Beta-DGS</shortName>
        <shortName evidence="10">DGlcDAG synthase</shortName>
        <shortName evidence="10">Glc2-DAG synthase</shortName>
    </alternativeName>
    <alternativeName>
        <fullName evidence="10">Beta-gentiobiosyldiacylglycerol synthase</fullName>
    </alternativeName>
    <alternativeName>
        <fullName evidence="10">Beta-monoglucosyldiacylglycerol synthase</fullName>
        <shortName evidence="10">Beta-MGS</shortName>
        <shortName evidence="10">MGlcDAG synthase</shortName>
    </alternativeName>
    <alternativeName>
        <fullName evidence="10">Diglucosyl diacylglycerol synthase (1,6-linking)</fullName>
    </alternativeName>
    <alternativeName>
        <fullName evidence="10">Glucosyl-beta-1,6-glucosyldiacylglycerol synthase</fullName>
    </alternativeName>
    <alternativeName>
        <fullName evidence="10">UDP glucosyltransferase</fullName>
    </alternativeName>
    <alternativeName>
        <fullName evidence="10">UDP-glucose:1,2-diacylglycerol-3-beta-D-glucosyltransferase</fullName>
    </alternativeName>
</protein>
<gene>
    <name evidence="10" type="primary">ugtP</name>
    <name evidence="13" type="ORF">GJU41_17700</name>
</gene>
<dbReference type="Pfam" id="PF06925">
    <property type="entry name" value="MGDG_synth"/>
    <property type="match status" value="1"/>
</dbReference>
<dbReference type="InterPro" id="IPR050519">
    <property type="entry name" value="Glycosyltransf_28_UgtP"/>
</dbReference>
<dbReference type="GO" id="GO:0005886">
    <property type="term" value="C:plasma membrane"/>
    <property type="evidence" value="ECO:0007669"/>
    <property type="project" value="UniProtKB-SubCell"/>
</dbReference>
<dbReference type="GO" id="GO:0009246">
    <property type="term" value="P:enterobacterial common antigen biosynthetic process"/>
    <property type="evidence" value="ECO:0007669"/>
    <property type="project" value="UniProtKB-UniPathway"/>
</dbReference>
<proteinExistence type="inferred from homology"/>
<keyword evidence="4 10" id="KW-0808">Transferase</keyword>
<keyword evidence="2 10" id="KW-0444">Lipid biosynthesis</keyword>
<dbReference type="InterPro" id="IPR023589">
    <property type="entry name" value="Pro_diacylglycrl_glcsylTrfase"/>
</dbReference>
<evidence type="ECO:0000256" key="1">
    <source>
        <dbReference type="ARBA" id="ARBA00022475"/>
    </source>
</evidence>
<dbReference type="EC" id="2.4.1.315" evidence="10"/>
<name>A0A6I2MC19_9BACI</name>
<reference evidence="13 14" key="1">
    <citation type="submission" date="2019-11" db="EMBL/GenBank/DDBJ databases">
        <title>Bacillus idriensis genome.</title>
        <authorList>
            <person name="Konopka E.N."/>
            <person name="Newman J.D."/>
        </authorList>
    </citation>
    <scope>NUCLEOTIDE SEQUENCE [LARGE SCALE GENOMIC DNA]</scope>
    <source>
        <strain evidence="13 14">DSM 19097</strain>
    </source>
</reference>
<keyword evidence="1 10" id="KW-1003">Cell membrane</keyword>
<dbReference type="CDD" id="cd17507">
    <property type="entry name" value="GT28_Beta-DGS-like"/>
    <property type="match status" value="1"/>
</dbReference>
<evidence type="ECO:0000256" key="7">
    <source>
        <dbReference type="ARBA" id="ARBA00023277"/>
    </source>
</evidence>
<dbReference type="GO" id="GO:0009247">
    <property type="term" value="P:glycolipid biosynthetic process"/>
    <property type="evidence" value="ECO:0007669"/>
    <property type="project" value="UniProtKB-UniRule"/>
</dbReference>
<dbReference type="EMBL" id="WKKF01000006">
    <property type="protein sequence ID" value="MRX55800.1"/>
    <property type="molecule type" value="Genomic_DNA"/>
</dbReference>
<evidence type="ECO:0000256" key="10">
    <source>
        <dbReference type="HAMAP-Rule" id="MF_01280"/>
    </source>
</evidence>
<dbReference type="PANTHER" id="PTHR43025">
    <property type="entry name" value="MONOGALACTOSYLDIACYLGLYCEROL SYNTHASE"/>
    <property type="match status" value="1"/>
</dbReference>
<comment type="similarity">
    <text evidence="10">Belongs to the glycosyltransferase 28 family. UgtP subfamily.</text>
</comment>
<comment type="catalytic activity">
    <reaction evidence="9">
        <text>a 1,2-diacyl-3-O-(beta-D-Glc-(1-&gt;6)-beta-D-Glc)-sn-glycerol + UDP-alpha-D-glucose = a 1,2-diacyl-3-O-(beta-D-Glc-(1-&gt;6)-beta-D-Glc-(1-&gt;6)-beta-D-Glc)-sn-glycerol + UDP + H(+)</text>
        <dbReference type="Rhea" id="RHEA:39027"/>
        <dbReference type="ChEBI" id="CHEBI:15378"/>
        <dbReference type="ChEBI" id="CHEBI:58223"/>
        <dbReference type="ChEBI" id="CHEBI:58885"/>
        <dbReference type="ChEBI" id="CHEBI:76264"/>
        <dbReference type="ChEBI" id="CHEBI:76265"/>
        <dbReference type="EC" id="2.4.1.315"/>
    </reaction>
</comment>
<comment type="function">
    <text evidence="10">Processive glucosyltransferase involved in the biosynthesis of both the bilayer- and non-bilayer-forming membrane glucolipids. Is able to successively transfer two glucosyl residues to diacylglycerol (DAG), thereby catalyzing the formation of beta-monoglucosyl-DAG (3-O-(beta-D-glucopyranosyl)-1,2-diacyl-sn-glycerol) and beta-diglucosyl-DAG (3-O-(beta-D-glucopyranosyl-beta-(1-&gt;6)-D-glucopyranosyl)-1,2-diacyl-sn-glycerol). Beta-diglucosyl-DAG is the predominant glycolipid found in Bacillales and is also used as a membrane anchor for lipoteichoic acid (LTA).</text>
</comment>
<dbReference type="HAMAP" id="MF_01280">
    <property type="entry name" value="Diacylglyc_glucosyltr"/>
    <property type="match status" value="1"/>
</dbReference>
<feature type="domain" description="Diacylglycerol glucosyltransferase N-terminal" evidence="12">
    <location>
        <begin position="31"/>
        <end position="192"/>
    </location>
</feature>
<evidence type="ECO:0000256" key="9">
    <source>
        <dbReference type="ARBA" id="ARBA00048419"/>
    </source>
</evidence>
<keyword evidence="6 10" id="KW-0472">Membrane</keyword>
<feature type="domain" description="Glycosyl transferase family 1" evidence="11">
    <location>
        <begin position="201"/>
        <end position="363"/>
    </location>
</feature>
<dbReference type="InterPro" id="IPR001296">
    <property type="entry name" value="Glyco_trans_1"/>
</dbReference>
<evidence type="ECO:0000313" key="13">
    <source>
        <dbReference type="EMBL" id="MRX55800.1"/>
    </source>
</evidence>
<dbReference type="GO" id="GO:0047228">
    <property type="term" value="F:1,2-diacylglycerol 3-glucosyltransferase activity"/>
    <property type="evidence" value="ECO:0007669"/>
    <property type="project" value="UniProtKB-UniRule"/>
</dbReference>
<comment type="caution">
    <text evidence="13">The sequence shown here is derived from an EMBL/GenBank/DDBJ whole genome shotgun (WGS) entry which is preliminary data.</text>
</comment>
<dbReference type="GO" id="GO:0070395">
    <property type="term" value="P:lipoteichoic acid biosynthetic process"/>
    <property type="evidence" value="ECO:0007669"/>
    <property type="project" value="UniProtKB-UniRule"/>
</dbReference>
<dbReference type="AlphaFoldDB" id="A0A6I2MC19"/>
<comment type="pathway">
    <text evidence="10">Glycolipid metabolism; diglucosyl-diacylglycerol biosynthesis.</text>
</comment>
<organism evidence="13 14">
    <name type="scientific">Metabacillus idriensis</name>
    <dbReference type="NCBI Taxonomy" id="324768"/>
    <lineage>
        <taxon>Bacteria</taxon>
        <taxon>Bacillati</taxon>
        <taxon>Bacillota</taxon>
        <taxon>Bacilli</taxon>
        <taxon>Bacillales</taxon>
        <taxon>Bacillaceae</taxon>
        <taxon>Metabacillus</taxon>
    </lineage>
</organism>
<dbReference type="Pfam" id="PF00534">
    <property type="entry name" value="Glycos_transf_1"/>
    <property type="match status" value="1"/>
</dbReference>
<comment type="catalytic activity">
    <reaction evidence="10">
        <text>a 1,2-diacyl-sn-glycerol + UDP-alpha-D-glucose = a 1,2-diacyl-3-O-(beta-D-glucopyranosyl)-sn-glycerol + UDP + H(+)</text>
        <dbReference type="Rhea" id="RHEA:17285"/>
        <dbReference type="ChEBI" id="CHEBI:15378"/>
        <dbReference type="ChEBI" id="CHEBI:17815"/>
        <dbReference type="ChEBI" id="CHEBI:58223"/>
        <dbReference type="ChEBI" id="CHEBI:58885"/>
        <dbReference type="ChEBI" id="CHEBI:75799"/>
    </reaction>
</comment>
<comment type="catalytic activity">
    <reaction evidence="8 10">
        <text>a 1,2-diacyl-3-O-(beta-D-glucopyranosyl)-sn-glycerol + UDP-alpha-D-glucose = a 1,2-diacyl-3-O-(beta-D-Glc-(1-&gt;6)-beta-D-Glc)-sn-glycerol + UDP + H(+)</text>
        <dbReference type="Rhea" id="RHEA:39031"/>
        <dbReference type="ChEBI" id="CHEBI:15378"/>
        <dbReference type="ChEBI" id="CHEBI:58223"/>
        <dbReference type="ChEBI" id="CHEBI:58885"/>
        <dbReference type="ChEBI" id="CHEBI:75799"/>
        <dbReference type="ChEBI" id="CHEBI:76264"/>
        <dbReference type="EC" id="2.4.1.315"/>
    </reaction>
</comment>
<dbReference type="UniPathway" id="UPA00894"/>
<dbReference type="NCBIfam" id="NF010135">
    <property type="entry name" value="PRK13609.1"/>
    <property type="match status" value="1"/>
</dbReference>
<keyword evidence="5 10" id="KW-0443">Lipid metabolism</keyword>
<keyword evidence="7 10" id="KW-0119">Carbohydrate metabolism</keyword>
<dbReference type="SUPFAM" id="SSF53756">
    <property type="entry name" value="UDP-Glycosyltransferase/glycogen phosphorylase"/>
    <property type="match status" value="1"/>
</dbReference>
<evidence type="ECO:0000256" key="4">
    <source>
        <dbReference type="ARBA" id="ARBA00022679"/>
    </source>
</evidence>
<evidence type="ECO:0000259" key="12">
    <source>
        <dbReference type="Pfam" id="PF06925"/>
    </source>
</evidence>
<evidence type="ECO:0000313" key="14">
    <source>
        <dbReference type="Proteomes" id="UP000441585"/>
    </source>
</evidence>